<reference evidence="4" key="1">
    <citation type="submission" date="2021-02" db="EMBL/GenBank/DDBJ databases">
        <authorList>
            <person name="Nowell W R."/>
        </authorList>
    </citation>
    <scope>NUCLEOTIDE SEQUENCE</scope>
</reference>
<sequence>MSRYYWSNCYLTLKHYDTTESFYRTTFEMSERLLLNADHIRIQSIKSLADLYNKRGTKRQAINFCQEQLTIYEKEPFENRIKIANILINIGELYDDNSDEKIQVLDKALSILKKNVRVQYAVTAGCLFMIAEYYHKRNADTNAFDYV</sequence>
<evidence type="ECO:0000313" key="2">
    <source>
        <dbReference type="EMBL" id="CAF3460738.1"/>
    </source>
</evidence>
<dbReference type="Proteomes" id="UP000663838">
    <property type="component" value="Unassembled WGS sequence"/>
</dbReference>
<comment type="caution">
    <text evidence="4">The sequence shown here is derived from an EMBL/GenBank/DDBJ whole genome shotgun (WGS) entry which is preliminary data.</text>
</comment>
<dbReference type="AlphaFoldDB" id="A0A821RPG7"/>
<organism evidence="4 5">
    <name type="scientific">Rotaria socialis</name>
    <dbReference type="NCBI Taxonomy" id="392032"/>
    <lineage>
        <taxon>Eukaryota</taxon>
        <taxon>Metazoa</taxon>
        <taxon>Spiralia</taxon>
        <taxon>Gnathifera</taxon>
        <taxon>Rotifera</taxon>
        <taxon>Eurotatoria</taxon>
        <taxon>Bdelloidea</taxon>
        <taxon>Philodinida</taxon>
        <taxon>Philodinidae</taxon>
        <taxon>Rotaria</taxon>
    </lineage>
</organism>
<evidence type="ECO:0008006" key="7">
    <source>
        <dbReference type="Google" id="ProtNLM"/>
    </source>
</evidence>
<dbReference type="Gene3D" id="1.25.40.10">
    <property type="entry name" value="Tetratricopeptide repeat domain"/>
    <property type="match status" value="1"/>
</dbReference>
<dbReference type="EMBL" id="CAJNXB010000430">
    <property type="protein sequence ID" value="CAF3051235.1"/>
    <property type="molecule type" value="Genomic_DNA"/>
</dbReference>
<accession>A0A821RPG7</accession>
<dbReference type="OrthoDB" id="5986190at2759"/>
<name>A0A821RPG7_9BILA</name>
<dbReference type="Proteomes" id="UP000663873">
    <property type="component" value="Unassembled WGS sequence"/>
</dbReference>
<protein>
    <recommendedName>
        <fullName evidence="7">Tetratricopeptide repeat protein</fullName>
    </recommendedName>
</protein>
<dbReference type="EMBL" id="CAJOBS010003123">
    <property type="protein sequence ID" value="CAF4846237.1"/>
    <property type="molecule type" value="Genomic_DNA"/>
</dbReference>
<dbReference type="EMBL" id="CAJNYV010002173">
    <property type="protein sequence ID" value="CAF3460738.1"/>
    <property type="molecule type" value="Genomic_DNA"/>
</dbReference>
<dbReference type="Proteomes" id="UP000663825">
    <property type="component" value="Unassembled WGS sequence"/>
</dbReference>
<evidence type="ECO:0000313" key="5">
    <source>
        <dbReference type="Proteomes" id="UP000663838"/>
    </source>
</evidence>
<dbReference type="SUPFAM" id="SSF48452">
    <property type="entry name" value="TPR-like"/>
    <property type="match status" value="1"/>
</dbReference>
<keyword evidence="6" id="KW-1185">Reference proteome</keyword>
<evidence type="ECO:0000313" key="3">
    <source>
        <dbReference type="EMBL" id="CAF4437449.1"/>
    </source>
</evidence>
<proteinExistence type="predicted"/>
<evidence type="ECO:0000313" key="1">
    <source>
        <dbReference type="EMBL" id="CAF3051235.1"/>
    </source>
</evidence>
<dbReference type="Proteomes" id="UP000663865">
    <property type="component" value="Unassembled WGS sequence"/>
</dbReference>
<evidence type="ECO:0000313" key="6">
    <source>
        <dbReference type="Proteomes" id="UP000663873"/>
    </source>
</evidence>
<dbReference type="EMBL" id="CAJOBP010004346">
    <property type="protein sequence ID" value="CAF4437449.1"/>
    <property type="molecule type" value="Genomic_DNA"/>
</dbReference>
<gene>
    <name evidence="2" type="ORF">KIK155_LOCUS13078</name>
    <name evidence="1" type="ORF">TIS948_LOCUS4033</name>
    <name evidence="4" type="ORF">TOA249_LOCUS26504</name>
    <name evidence="3" type="ORF">UJA718_LOCUS21818</name>
</gene>
<evidence type="ECO:0000313" key="4">
    <source>
        <dbReference type="EMBL" id="CAF4846237.1"/>
    </source>
</evidence>
<dbReference type="InterPro" id="IPR011990">
    <property type="entry name" value="TPR-like_helical_dom_sf"/>
</dbReference>